<accession>A0A2S6MU58</accession>
<dbReference type="InterPro" id="IPR007460">
    <property type="entry name" value="BrnT_toxin"/>
</dbReference>
<name>A0A2S6MU58_RHOGL</name>
<dbReference type="Proteomes" id="UP000239724">
    <property type="component" value="Unassembled WGS sequence"/>
</dbReference>
<comment type="caution">
    <text evidence="1">The sequence shown here is derived from an EMBL/GenBank/DDBJ whole genome shotgun (WGS) entry which is preliminary data.</text>
</comment>
<keyword evidence="2" id="KW-1185">Reference proteome</keyword>
<evidence type="ECO:0000313" key="2">
    <source>
        <dbReference type="Proteomes" id="UP000239724"/>
    </source>
</evidence>
<dbReference type="Pfam" id="PF04365">
    <property type="entry name" value="BrnT_toxin"/>
    <property type="match status" value="1"/>
</dbReference>
<dbReference type="EMBL" id="NHRY01000276">
    <property type="protein sequence ID" value="PPQ25892.1"/>
    <property type="molecule type" value="Genomic_DNA"/>
</dbReference>
<dbReference type="InterPro" id="IPR038573">
    <property type="entry name" value="BrnT_sf"/>
</dbReference>
<dbReference type="RefSeq" id="WP_104523223.1">
    <property type="nucleotide sequence ID" value="NZ_NHRY01000276.1"/>
</dbReference>
<proteinExistence type="predicted"/>
<reference evidence="1 2" key="1">
    <citation type="journal article" date="2018" name="Arch. Microbiol.">
        <title>New insights into the metabolic potential of the phototrophic purple bacterium Rhodopila globiformis DSM 161(T) from its draft genome sequence and evidence for a vanadium-dependent nitrogenase.</title>
        <authorList>
            <person name="Imhoff J.F."/>
            <person name="Rahn T."/>
            <person name="Kunzel S."/>
            <person name="Neulinger S.C."/>
        </authorList>
    </citation>
    <scope>NUCLEOTIDE SEQUENCE [LARGE SCALE GENOMIC DNA]</scope>
    <source>
        <strain evidence="1 2">DSM 161</strain>
    </source>
</reference>
<evidence type="ECO:0000313" key="1">
    <source>
        <dbReference type="EMBL" id="PPQ25892.1"/>
    </source>
</evidence>
<dbReference type="OrthoDB" id="9798158at2"/>
<sequence>MEIEFDPAKNEENARRHGVSLAFGAVVLAARVGESEDRRTDYSEVRIKAFADIEGQWFACVYTMRSEVCSIIFGHPVRPKEVRKWLEMR</sequence>
<evidence type="ECO:0008006" key="3">
    <source>
        <dbReference type="Google" id="ProtNLM"/>
    </source>
</evidence>
<dbReference type="AlphaFoldDB" id="A0A2S6MU58"/>
<dbReference type="Gene3D" id="3.10.450.530">
    <property type="entry name" value="Ribonuclease toxin, BrnT, of type II toxin-antitoxin system"/>
    <property type="match status" value="1"/>
</dbReference>
<protein>
    <recommendedName>
        <fullName evidence="3">BrnT family toxin</fullName>
    </recommendedName>
</protein>
<gene>
    <name evidence="1" type="ORF">CCS01_31470</name>
</gene>
<organism evidence="1 2">
    <name type="scientific">Rhodopila globiformis</name>
    <name type="common">Rhodopseudomonas globiformis</name>
    <dbReference type="NCBI Taxonomy" id="1071"/>
    <lineage>
        <taxon>Bacteria</taxon>
        <taxon>Pseudomonadati</taxon>
        <taxon>Pseudomonadota</taxon>
        <taxon>Alphaproteobacteria</taxon>
        <taxon>Acetobacterales</taxon>
        <taxon>Acetobacteraceae</taxon>
        <taxon>Rhodopila</taxon>
    </lineage>
</organism>